<organism evidence="1 2">
    <name type="scientific">Citricoccus parietis</name>
    <dbReference type="NCBI Taxonomy" id="592307"/>
    <lineage>
        <taxon>Bacteria</taxon>
        <taxon>Bacillati</taxon>
        <taxon>Actinomycetota</taxon>
        <taxon>Actinomycetes</taxon>
        <taxon>Micrococcales</taxon>
        <taxon>Micrococcaceae</taxon>
        <taxon>Citricoccus</taxon>
    </lineage>
</organism>
<reference evidence="1 2" key="1">
    <citation type="submission" date="2024-09" db="EMBL/GenBank/DDBJ databases">
        <authorList>
            <person name="Sun Q."/>
            <person name="Mori K."/>
        </authorList>
    </citation>
    <scope>NUCLEOTIDE SEQUENCE [LARGE SCALE GENOMIC DNA]</scope>
    <source>
        <strain evidence="1 2">CCM 7609</strain>
    </source>
</reference>
<keyword evidence="2" id="KW-1185">Reference proteome</keyword>
<evidence type="ECO:0000313" key="2">
    <source>
        <dbReference type="Proteomes" id="UP001589575"/>
    </source>
</evidence>
<evidence type="ECO:0008006" key="3">
    <source>
        <dbReference type="Google" id="ProtNLM"/>
    </source>
</evidence>
<gene>
    <name evidence="1" type="ORF">ACFFX0_03420</name>
</gene>
<sequence length="47" mass="5428">MAYGGHRQPPAILGQSWVVRRLMACMPWCRWWRRANRTAACQKRGGG</sequence>
<dbReference type="Proteomes" id="UP001589575">
    <property type="component" value="Unassembled WGS sequence"/>
</dbReference>
<dbReference type="EMBL" id="JBHMFI010000001">
    <property type="protein sequence ID" value="MFB9070285.1"/>
    <property type="molecule type" value="Genomic_DNA"/>
</dbReference>
<proteinExistence type="predicted"/>
<accession>A0ABV5FUG7</accession>
<evidence type="ECO:0000313" key="1">
    <source>
        <dbReference type="EMBL" id="MFB9070285.1"/>
    </source>
</evidence>
<comment type="caution">
    <text evidence="1">The sequence shown here is derived from an EMBL/GenBank/DDBJ whole genome shotgun (WGS) entry which is preliminary data.</text>
</comment>
<name>A0ABV5FUG7_9MICC</name>
<protein>
    <recommendedName>
        <fullName evidence="3">Trp operon leader peptide</fullName>
    </recommendedName>
</protein>